<keyword evidence="3" id="KW-1185">Reference proteome</keyword>
<dbReference type="RefSeq" id="XP_060290864.1">
    <property type="nucleotide sequence ID" value="XM_060448117.1"/>
</dbReference>
<comment type="caution">
    <text evidence="2">The sequence shown here is derived from an EMBL/GenBank/DDBJ whole genome shotgun (WGS) entry which is preliminary data.</text>
</comment>
<organism evidence="2 3">
    <name type="scientific">Lasiosphaeria miniovina</name>
    <dbReference type="NCBI Taxonomy" id="1954250"/>
    <lineage>
        <taxon>Eukaryota</taxon>
        <taxon>Fungi</taxon>
        <taxon>Dikarya</taxon>
        <taxon>Ascomycota</taxon>
        <taxon>Pezizomycotina</taxon>
        <taxon>Sordariomycetes</taxon>
        <taxon>Sordariomycetidae</taxon>
        <taxon>Sordariales</taxon>
        <taxon>Lasiosphaeriaceae</taxon>
        <taxon>Lasiosphaeria</taxon>
    </lineage>
</organism>
<dbReference type="PANTHER" id="PTHR24148">
    <property type="entry name" value="ANKYRIN REPEAT DOMAIN-CONTAINING PROTEIN 39 HOMOLOG-RELATED"/>
    <property type="match status" value="1"/>
</dbReference>
<dbReference type="AlphaFoldDB" id="A0AA39ZUZ8"/>
<dbReference type="GeneID" id="85331387"/>
<dbReference type="InterPro" id="IPR052895">
    <property type="entry name" value="HetReg/Transcr_Mod"/>
</dbReference>
<protein>
    <recommendedName>
        <fullName evidence="1">Heterokaryon incompatibility domain-containing protein</fullName>
    </recommendedName>
</protein>
<gene>
    <name evidence="2" type="ORF">B0T26DRAFT_876848</name>
</gene>
<name>A0AA39ZUZ8_9PEZI</name>
<sequence>MLRLWADAIGITQDGLAERSHQVSLMGSIYKSAEYVVWIGRELAGDNRFWAFLQSYVSEGNFDSPEFSKGTKTYQEIRLDTAATVICGDSFMPWKSFVESLKAFHKSDPSRGLYDNFIWDRSRHYEDSASRIRREAYLESLGAVKISGSWVSFSDLHGFLAEQAFMSKVPNATDARDKIYAFTSPHLTSSSYAELAPSYTLDTRSTFIRLVRAHINNENNLEFLRFARGVDAPFDLRLRPWTIRRDWARCRLLSSGAILC</sequence>
<accession>A0AA39ZUZ8</accession>
<dbReference type="InterPro" id="IPR010730">
    <property type="entry name" value="HET"/>
</dbReference>
<evidence type="ECO:0000313" key="3">
    <source>
        <dbReference type="Proteomes" id="UP001172101"/>
    </source>
</evidence>
<evidence type="ECO:0000259" key="1">
    <source>
        <dbReference type="Pfam" id="PF06985"/>
    </source>
</evidence>
<dbReference type="Proteomes" id="UP001172101">
    <property type="component" value="Unassembled WGS sequence"/>
</dbReference>
<reference evidence="2" key="1">
    <citation type="submission" date="2023-06" db="EMBL/GenBank/DDBJ databases">
        <title>Genome-scale phylogeny and comparative genomics of the fungal order Sordariales.</title>
        <authorList>
            <consortium name="Lawrence Berkeley National Laboratory"/>
            <person name="Hensen N."/>
            <person name="Bonometti L."/>
            <person name="Westerberg I."/>
            <person name="Brannstrom I.O."/>
            <person name="Guillou S."/>
            <person name="Cros-Aarteil S."/>
            <person name="Calhoun S."/>
            <person name="Haridas S."/>
            <person name="Kuo A."/>
            <person name="Mondo S."/>
            <person name="Pangilinan J."/>
            <person name="Riley R."/>
            <person name="LaButti K."/>
            <person name="Andreopoulos B."/>
            <person name="Lipzen A."/>
            <person name="Chen C."/>
            <person name="Yanf M."/>
            <person name="Daum C."/>
            <person name="Ng V."/>
            <person name="Clum A."/>
            <person name="Steindorff A."/>
            <person name="Ohm R."/>
            <person name="Martin F."/>
            <person name="Silar P."/>
            <person name="Natvig D."/>
            <person name="Lalanne C."/>
            <person name="Gautier V."/>
            <person name="Ament-velasquez S.L."/>
            <person name="Kruys A."/>
            <person name="Hutchinson M.I."/>
            <person name="Powell A.J."/>
            <person name="Barry K."/>
            <person name="Miller A.N."/>
            <person name="Grigoriev I.V."/>
            <person name="Debuchy R."/>
            <person name="Gladieux P."/>
            <person name="Thoren M.H."/>
            <person name="Johannesson H."/>
        </authorList>
    </citation>
    <scope>NUCLEOTIDE SEQUENCE</scope>
    <source>
        <strain evidence="2">SMH2392-1A</strain>
    </source>
</reference>
<dbReference type="Pfam" id="PF06985">
    <property type="entry name" value="HET"/>
    <property type="match status" value="1"/>
</dbReference>
<dbReference type="PANTHER" id="PTHR24148:SF73">
    <property type="entry name" value="HET DOMAIN PROTEIN (AFU_ORTHOLOGUE AFUA_8G01020)"/>
    <property type="match status" value="1"/>
</dbReference>
<feature type="domain" description="Heterokaryon incompatibility" evidence="1">
    <location>
        <begin position="4"/>
        <end position="43"/>
    </location>
</feature>
<proteinExistence type="predicted"/>
<evidence type="ECO:0000313" key="2">
    <source>
        <dbReference type="EMBL" id="KAK0704005.1"/>
    </source>
</evidence>
<dbReference type="EMBL" id="JAUIRO010000008">
    <property type="protein sequence ID" value="KAK0704005.1"/>
    <property type="molecule type" value="Genomic_DNA"/>
</dbReference>